<sequence>MREIQGGGVRGRHLSGFIFETVGPEHTAIVHPPHCLWHAARAIGSSGHCLTHNGYPIPVRAAPAPAAPQVTRSPQPPIEPNKPPPINESTMSTDCRDKIELIAA</sequence>
<accession>B4I6M3</accession>
<organism evidence="3">
    <name type="scientific">Drosophila sechellia</name>
    <name type="common">Fruit fly</name>
    <dbReference type="NCBI Taxonomy" id="7238"/>
    <lineage>
        <taxon>Eukaryota</taxon>
        <taxon>Metazoa</taxon>
        <taxon>Ecdysozoa</taxon>
        <taxon>Arthropoda</taxon>
        <taxon>Hexapoda</taxon>
        <taxon>Insecta</taxon>
        <taxon>Pterygota</taxon>
        <taxon>Neoptera</taxon>
        <taxon>Endopterygota</taxon>
        <taxon>Diptera</taxon>
        <taxon>Brachycera</taxon>
        <taxon>Muscomorpha</taxon>
        <taxon>Ephydroidea</taxon>
        <taxon>Drosophilidae</taxon>
        <taxon>Drosophila</taxon>
        <taxon>Sophophora</taxon>
    </lineage>
</organism>
<dbReference type="OMA" id="CLWHAAR"/>
<feature type="compositionally biased region" description="Pro residues" evidence="1">
    <location>
        <begin position="74"/>
        <end position="86"/>
    </location>
</feature>
<proteinExistence type="predicted"/>
<feature type="region of interest" description="Disordered" evidence="1">
    <location>
        <begin position="61"/>
        <end position="93"/>
    </location>
</feature>
<dbReference type="AlphaFoldDB" id="B4I6M3"/>
<dbReference type="HOGENOM" id="CLU_2294505_0_0_1"/>
<reference evidence="2 3" key="1">
    <citation type="journal article" date="2007" name="Nature">
        <title>Evolution of genes and genomes on the Drosophila phylogeny.</title>
        <authorList>
            <consortium name="Drosophila 12 Genomes Consortium"/>
            <person name="Clark A.G."/>
            <person name="Eisen M.B."/>
            <person name="Smith D.R."/>
            <person name="Bergman C.M."/>
            <person name="Oliver B."/>
            <person name="Markow T.A."/>
            <person name="Kaufman T.C."/>
            <person name="Kellis M."/>
            <person name="Gelbart W."/>
            <person name="Iyer V.N."/>
            <person name="Pollard D.A."/>
            <person name="Sackton T.B."/>
            <person name="Larracuente A.M."/>
            <person name="Singh N.D."/>
            <person name="Abad J.P."/>
            <person name="Abt D.N."/>
            <person name="Adryan B."/>
            <person name="Aguade M."/>
            <person name="Akashi H."/>
            <person name="Anderson W.W."/>
            <person name="Aquadro C.F."/>
            <person name="Ardell D.H."/>
            <person name="Arguello R."/>
            <person name="Artieri C.G."/>
            <person name="Barbash D.A."/>
            <person name="Barker D."/>
            <person name="Barsanti P."/>
            <person name="Batterham P."/>
            <person name="Batzoglou S."/>
            <person name="Begun D."/>
            <person name="Bhutkar A."/>
            <person name="Blanco E."/>
            <person name="Bosak S.A."/>
            <person name="Bradley R.K."/>
            <person name="Brand A.D."/>
            <person name="Brent M.R."/>
            <person name="Brooks A.N."/>
            <person name="Brown R.H."/>
            <person name="Butlin R.K."/>
            <person name="Caggese C."/>
            <person name="Calvi B.R."/>
            <person name="Bernardo de Carvalho A."/>
            <person name="Caspi A."/>
            <person name="Castrezana S."/>
            <person name="Celniker S.E."/>
            <person name="Chang J.L."/>
            <person name="Chapple C."/>
            <person name="Chatterji S."/>
            <person name="Chinwalla A."/>
            <person name="Civetta A."/>
            <person name="Clifton S.W."/>
            <person name="Comeron J.M."/>
            <person name="Costello J.C."/>
            <person name="Coyne J.A."/>
            <person name="Daub J."/>
            <person name="David R.G."/>
            <person name="Delcher A.L."/>
            <person name="Delehaunty K."/>
            <person name="Do C.B."/>
            <person name="Ebling H."/>
            <person name="Edwards K."/>
            <person name="Eickbush T."/>
            <person name="Evans J.D."/>
            <person name="Filipski A."/>
            <person name="Findeiss S."/>
            <person name="Freyhult E."/>
            <person name="Fulton L."/>
            <person name="Fulton R."/>
            <person name="Garcia A.C."/>
            <person name="Gardiner A."/>
            <person name="Garfield D.A."/>
            <person name="Garvin B.E."/>
            <person name="Gibson G."/>
            <person name="Gilbert D."/>
            <person name="Gnerre S."/>
            <person name="Godfrey J."/>
            <person name="Good R."/>
            <person name="Gotea V."/>
            <person name="Gravely B."/>
            <person name="Greenberg A.J."/>
            <person name="Griffiths-Jones S."/>
            <person name="Gross S."/>
            <person name="Guigo R."/>
            <person name="Gustafson E.A."/>
            <person name="Haerty W."/>
            <person name="Hahn M.W."/>
            <person name="Halligan D.L."/>
            <person name="Halpern A.L."/>
            <person name="Halter G.M."/>
            <person name="Han M.V."/>
            <person name="Heger A."/>
            <person name="Hillier L."/>
            <person name="Hinrichs A.S."/>
            <person name="Holmes I."/>
            <person name="Hoskins R.A."/>
            <person name="Hubisz M.J."/>
            <person name="Hultmark D."/>
            <person name="Huntley M.A."/>
            <person name="Jaffe D.B."/>
            <person name="Jagadeeshan S."/>
            <person name="Jeck W.R."/>
            <person name="Johnson J."/>
            <person name="Jones C.D."/>
            <person name="Jordan W.C."/>
            <person name="Karpen G.H."/>
            <person name="Kataoka E."/>
            <person name="Keightley P.D."/>
            <person name="Kheradpour P."/>
            <person name="Kirkness E.F."/>
            <person name="Koerich L.B."/>
            <person name="Kristiansen K."/>
            <person name="Kudrna D."/>
            <person name="Kulathinal R.J."/>
            <person name="Kumar S."/>
            <person name="Kwok R."/>
            <person name="Lander E."/>
            <person name="Langley C.H."/>
            <person name="Lapoint R."/>
            <person name="Lazzaro B.P."/>
            <person name="Lee S.J."/>
            <person name="Levesque L."/>
            <person name="Li R."/>
            <person name="Lin C.F."/>
            <person name="Lin M.F."/>
            <person name="Lindblad-Toh K."/>
            <person name="Llopart A."/>
            <person name="Long M."/>
            <person name="Low L."/>
            <person name="Lozovsky E."/>
            <person name="Lu J."/>
            <person name="Luo M."/>
            <person name="Machado C.A."/>
            <person name="Makalowski W."/>
            <person name="Marzo M."/>
            <person name="Matsuda M."/>
            <person name="Matzkin L."/>
            <person name="McAllister B."/>
            <person name="McBride C.S."/>
            <person name="McKernan B."/>
            <person name="McKernan K."/>
            <person name="Mendez-Lago M."/>
            <person name="Minx P."/>
            <person name="Mollenhauer M.U."/>
            <person name="Montooth K."/>
            <person name="Mount S.M."/>
            <person name="Mu X."/>
            <person name="Myers E."/>
            <person name="Negre B."/>
            <person name="Newfeld S."/>
            <person name="Nielsen R."/>
            <person name="Noor M.A."/>
            <person name="O'Grady P."/>
            <person name="Pachter L."/>
            <person name="Papaceit M."/>
            <person name="Parisi M.J."/>
            <person name="Parisi M."/>
            <person name="Parts L."/>
            <person name="Pedersen J.S."/>
            <person name="Pesole G."/>
            <person name="Phillippy A.M."/>
            <person name="Ponting C.P."/>
            <person name="Pop M."/>
            <person name="Porcelli D."/>
            <person name="Powell J.R."/>
            <person name="Prohaska S."/>
            <person name="Pruitt K."/>
            <person name="Puig M."/>
            <person name="Quesneville H."/>
            <person name="Ram K.R."/>
            <person name="Rand D."/>
            <person name="Rasmussen M.D."/>
            <person name="Reed L.K."/>
            <person name="Reenan R."/>
            <person name="Reily A."/>
            <person name="Remington K.A."/>
            <person name="Rieger T.T."/>
            <person name="Ritchie M.G."/>
            <person name="Robin C."/>
            <person name="Rogers Y.H."/>
            <person name="Rohde C."/>
            <person name="Rozas J."/>
            <person name="Rubenfield M.J."/>
            <person name="Ruiz A."/>
            <person name="Russo S."/>
            <person name="Salzberg S.L."/>
            <person name="Sanchez-Gracia A."/>
            <person name="Saranga D.J."/>
            <person name="Sato H."/>
            <person name="Schaeffer S.W."/>
            <person name="Schatz M.C."/>
            <person name="Schlenke T."/>
            <person name="Schwartz R."/>
            <person name="Segarra C."/>
            <person name="Singh R.S."/>
            <person name="Sirot L."/>
            <person name="Sirota M."/>
            <person name="Sisneros N.B."/>
            <person name="Smith C.D."/>
            <person name="Smith T.F."/>
            <person name="Spieth J."/>
            <person name="Stage D.E."/>
            <person name="Stark A."/>
            <person name="Stephan W."/>
            <person name="Strausberg R.L."/>
            <person name="Strempel S."/>
            <person name="Sturgill D."/>
            <person name="Sutton G."/>
            <person name="Sutton G.G."/>
            <person name="Tao W."/>
            <person name="Teichmann S."/>
            <person name="Tobari Y.N."/>
            <person name="Tomimura Y."/>
            <person name="Tsolas J.M."/>
            <person name="Valente V.L."/>
            <person name="Venter E."/>
            <person name="Venter J.C."/>
            <person name="Vicario S."/>
            <person name="Vieira F.G."/>
            <person name="Vilella A.J."/>
            <person name="Villasante A."/>
            <person name="Walenz B."/>
            <person name="Wang J."/>
            <person name="Wasserman M."/>
            <person name="Watts T."/>
            <person name="Wilson D."/>
            <person name="Wilson R.K."/>
            <person name="Wing R.A."/>
            <person name="Wolfner M.F."/>
            <person name="Wong A."/>
            <person name="Wong G.K."/>
            <person name="Wu C.I."/>
            <person name="Wu G."/>
            <person name="Yamamoto D."/>
            <person name="Yang H.P."/>
            <person name="Yang S.P."/>
            <person name="Yorke J.A."/>
            <person name="Yoshida K."/>
            <person name="Zdobnov E."/>
            <person name="Zhang P."/>
            <person name="Zhang Y."/>
            <person name="Zimin A.V."/>
            <person name="Baldwin J."/>
            <person name="Abdouelleil A."/>
            <person name="Abdulkadir J."/>
            <person name="Abebe A."/>
            <person name="Abera B."/>
            <person name="Abreu J."/>
            <person name="Acer S.C."/>
            <person name="Aftuck L."/>
            <person name="Alexander A."/>
            <person name="An P."/>
            <person name="Anderson E."/>
            <person name="Anderson S."/>
            <person name="Arachi H."/>
            <person name="Azer M."/>
            <person name="Bachantsang P."/>
            <person name="Barry A."/>
            <person name="Bayul T."/>
            <person name="Berlin A."/>
            <person name="Bessette D."/>
            <person name="Bloom T."/>
            <person name="Blye J."/>
            <person name="Boguslavskiy L."/>
            <person name="Bonnet C."/>
            <person name="Boukhgalter B."/>
            <person name="Bourzgui I."/>
            <person name="Brown A."/>
            <person name="Cahill P."/>
            <person name="Channer S."/>
            <person name="Cheshatsang Y."/>
            <person name="Chuda L."/>
            <person name="Citroen M."/>
            <person name="Collymore A."/>
            <person name="Cooke P."/>
            <person name="Costello M."/>
            <person name="D'Aco K."/>
            <person name="Daza R."/>
            <person name="De Haan G."/>
            <person name="DeGray S."/>
            <person name="DeMaso C."/>
            <person name="Dhargay N."/>
            <person name="Dooley K."/>
            <person name="Dooley E."/>
            <person name="Doricent M."/>
            <person name="Dorje P."/>
            <person name="Dorjee K."/>
            <person name="Dupes A."/>
            <person name="Elong R."/>
            <person name="Falk J."/>
            <person name="Farina A."/>
            <person name="Faro S."/>
            <person name="Ferguson D."/>
            <person name="Fisher S."/>
            <person name="Foley C.D."/>
            <person name="Franke A."/>
            <person name="Friedrich D."/>
            <person name="Gadbois L."/>
            <person name="Gearin G."/>
            <person name="Gearin C.R."/>
            <person name="Giannoukos G."/>
            <person name="Goode T."/>
            <person name="Graham J."/>
            <person name="Grandbois E."/>
            <person name="Grewal S."/>
            <person name="Gyaltsen K."/>
            <person name="Hafez N."/>
            <person name="Hagos B."/>
            <person name="Hall J."/>
            <person name="Henson C."/>
            <person name="Hollinger A."/>
            <person name="Honan T."/>
            <person name="Huard M.D."/>
            <person name="Hughes L."/>
            <person name="Hurhula B."/>
            <person name="Husby M.E."/>
            <person name="Kamat A."/>
            <person name="Kanga B."/>
            <person name="Kashin S."/>
            <person name="Khazanovich D."/>
            <person name="Kisner P."/>
            <person name="Lance K."/>
            <person name="Lara M."/>
            <person name="Lee W."/>
            <person name="Lennon N."/>
            <person name="Letendre F."/>
            <person name="LeVine R."/>
            <person name="Lipovsky A."/>
            <person name="Liu X."/>
            <person name="Liu J."/>
            <person name="Liu S."/>
            <person name="Lokyitsang T."/>
            <person name="Lokyitsang Y."/>
            <person name="Lubonja R."/>
            <person name="Lui A."/>
            <person name="MacDonald P."/>
            <person name="Magnisalis V."/>
            <person name="Maru K."/>
            <person name="Matthews C."/>
            <person name="McCusker W."/>
            <person name="McDonough S."/>
            <person name="Mehta T."/>
            <person name="Meldrim J."/>
            <person name="Meneus L."/>
            <person name="Mihai O."/>
            <person name="Mihalev A."/>
            <person name="Mihova T."/>
            <person name="Mittelman R."/>
            <person name="Mlenga V."/>
            <person name="Montmayeur A."/>
            <person name="Mulrain L."/>
            <person name="Navidi A."/>
            <person name="Naylor J."/>
            <person name="Negash T."/>
            <person name="Nguyen T."/>
            <person name="Nguyen N."/>
            <person name="Nicol R."/>
            <person name="Norbu C."/>
            <person name="Norbu N."/>
            <person name="Novod N."/>
            <person name="O'Neill B."/>
            <person name="Osman S."/>
            <person name="Markiewicz E."/>
            <person name="Oyono O.L."/>
            <person name="Patti C."/>
            <person name="Phunkhang P."/>
            <person name="Pierre F."/>
            <person name="Priest M."/>
            <person name="Raghuraman S."/>
            <person name="Rege F."/>
            <person name="Reyes R."/>
            <person name="Rise C."/>
            <person name="Rogov P."/>
            <person name="Ross K."/>
            <person name="Ryan E."/>
            <person name="Settipalli S."/>
            <person name="Shea T."/>
            <person name="Sherpa N."/>
            <person name="Shi L."/>
            <person name="Shih D."/>
            <person name="Sparrow T."/>
            <person name="Spaulding J."/>
            <person name="Stalker J."/>
            <person name="Stange-Thomann N."/>
            <person name="Stavropoulos S."/>
            <person name="Stone C."/>
            <person name="Strader C."/>
            <person name="Tesfaye S."/>
            <person name="Thomson T."/>
            <person name="Thoulutsang Y."/>
            <person name="Thoulutsang D."/>
            <person name="Topham K."/>
            <person name="Topping I."/>
            <person name="Tsamla T."/>
            <person name="Vassiliev H."/>
            <person name="Vo A."/>
            <person name="Wangchuk T."/>
            <person name="Wangdi T."/>
            <person name="Weiand M."/>
            <person name="Wilkinson J."/>
            <person name="Wilson A."/>
            <person name="Yadav S."/>
            <person name="Young G."/>
            <person name="Yu Q."/>
            <person name="Zembek L."/>
            <person name="Zhong D."/>
            <person name="Zimmer A."/>
            <person name="Zwirko Z."/>
            <person name="Jaffe D.B."/>
            <person name="Alvarez P."/>
            <person name="Brockman W."/>
            <person name="Butler J."/>
            <person name="Chin C."/>
            <person name="Gnerre S."/>
            <person name="Grabherr M."/>
            <person name="Kleber M."/>
            <person name="Mauceli E."/>
            <person name="MacCallum I."/>
        </authorList>
    </citation>
    <scope>NUCLEOTIDE SEQUENCE [LARGE SCALE GENOMIC DNA]</scope>
    <source>
        <strain evidence="3">Rob3c / Tucson 14021-0248.25</strain>
    </source>
</reference>
<keyword evidence="3" id="KW-1185">Reference proteome</keyword>
<dbReference type="Proteomes" id="UP000001292">
    <property type="component" value="Unassembled WGS sequence"/>
</dbReference>
<evidence type="ECO:0000256" key="1">
    <source>
        <dbReference type="SAM" id="MobiDB-lite"/>
    </source>
</evidence>
<protein>
    <submittedName>
        <fullName evidence="2">GM22841</fullName>
    </submittedName>
</protein>
<dbReference type="EMBL" id="CH480823">
    <property type="protein sequence ID" value="EDW55971.1"/>
    <property type="molecule type" value="Genomic_DNA"/>
</dbReference>
<evidence type="ECO:0000313" key="2">
    <source>
        <dbReference type="EMBL" id="EDW55971.1"/>
    </source>
</evidence>
<gene>
    <name evidence="2" type="primary">Dsec\GM22841</name>
    <name evidence="2" type="ORF">Dsec_GM22841</name>
</gene>
<name>B4I6M3_DROSE</name>
<evidence type="ECO:0000313" key="3">
    <source>
        <dbReference type="Proteomes" id="UP000001292"/>
    </source>
</evidence>